<feature type="repeat" description="WD" evidence="10">
    <location>
        <begin position="1212"/>
        <end position="1252"/>
    </location>
</feature>
<dbReference type="FunFam" id="2.130.10.10:FF:000012">
    <property type="entry name" value="Putative pleiotropic regulator 1"/>
    <property type="match status" value="1"/>
</dbReference>
<dbReference type="InterPro" id="IPR036322">
    <property type="entry name" value="WD40_repeat_dom_sf"/>
</dbReference>
<dbReference type="PANTHER" id="PTHR19923">
    <property type="entry name" value="WD40 REPEAT PROTEINPRL1/PRL2-RELATED"/>
    <property type="match status" value="1"/>
</dbReference>
<evidence type="ECO:0000256" key="9">
    <source>
        <dbReference type="ARBA" id="ARBA00056150"/>
    </source>
</evidence>
<dbReference type="SUPFAM" id="SSF50978">
    <property type="entry name" value="WD40 repeat-like"/>
    <property type="match status" value="1"/>
</dbReference>
<keyword evidence="3 11" id="KW-0747">Spliceosome</keyword>
<keyword evidence="7 11" id="KW-0508">mRNA splicing</keyword>
<dbReference type="InterPro" id="IPR019775">
    <property type="entry name" value="WD40_repeat_CS"/>
</dbReference>
<gene>
    <name evidence="15" type="ORF">C8A01DRAFT_46818</name>
</gene>
<feature type="compositionally biased region" description="Basic and acidic residues" evidence="13">
    <location>
        <begin position="140"/>
        <end position="166"/>
    </location>
</feature>
<accession>A0AAN6PGQ8</accession>
<sequence length="1310" mass="142901">MSARWGSFLSQAVAGVEARLDNILAEEDGAAQQKEAKPAAPASPVKQSPGPSRAASTARTNDRLQERLARAMAAKAAARNSMSTQGSPRQSLDAPNRNSTDSADRSSPTMKEFAKETPSPRGSQDIARASQDGGNSPQPAEKEGSLNEEKEARKSGEEPNGARDSPDLSPSIPSAPKTVPIITTPDDAGDAEQEKADDKTEDAQLRHQEEIHGYVERIDALEAKLQFLAREATDSARKAALAAPAGSAEKKLAEKDQQIAQLIEEGKNLASTDHKHRALVKKLRVSIAENEKELSTLRTAKAKSDREIENLRSRARRAEDLEKAHDDLQRRLDQTQKELSTLRPELRTKDSTIAELRSQLQKATEQADGMTAKVNAQAREQDKRRIADLEEEVAALKVEKTLVADRGKAQATELREKAERASERARVLELELKAEVQVMEGKLEAMRMRVEEASSGVAGDSQAKLLRQVETLQTQYSIAGENWQGIETTLLARIAGLEKERDEALQRESDMRRKAREAAVRAKRQEEELEEAKTKIPTIQEDVKTYQTQLDSLKKRAEEAEAALTKAQADFEKQKQSWEAEKEERQLRDVVPERPRSWLEGLPGGGSFLKPESRPASPQLTNPQRTFSTDFLGITTLTSKARKASGPSSNSDAGVSAALESRMPFSRRPSAQQPPSRPTLTSHQGGSGSGVFSPLGVFSPTSEAPSNHGGIGGGGGNPLDIEVQRGEDAFDGGAERSASPQQVLQDMVSVSTVAAGPSVQLVERMSAAIRRLESEKVAAREELARISRQRDDARGEIVALMREVEGGKAAGGNDVTTNNSNSPRIQTLEMSTATTMAAEVATDGPDVSRLEALIRDNARKTKSIYANTASDPSARKRIKLDPGLASEDPDITKSSLSLRLHAEYSDVQTLPEAIAKKLPSAGPRKKKAKAGEEPPSKSEEHARKLIEGGATSNALVLSRNKPTGGKPQQGNEPQNMSLTRRPDSMLAQPRPDWHAPWKLQRVISGHLGWVRALAVEPNNQWFASGAGDRTIKIWDLATGRLRLTLTGHISTVRGLAVSPRHPYMFSCGEDKMVKCWDLETNKVIRHYHGHLSGVYTLKLHPTLDVLVTGGRDGVARVWDMRTRSNVHVLSGHTGTVADLVCQEADPQVITGSLDSTVRMWDLAAGKTMGVLTHHKKGVRALATHPTEFTFATGSTGSIKQWKCPEGAFMQNFEGHNAIINTMAVNDQNVFFSGGDNGSMSFWDWKSGHRFQALDTTAQPGSLDAESGLMSSIFDGSGSRLICVKIWREDPDATPESHPLEWKPTLSRRKF</sequence>
<feature type="compositionally biased region" description="Basic and acidic residues" evidence="13">
    <location>
        <begin position="929"/>
        <end position="946"/>
    </location>
</feature>
<comment type="subcellular location">
    <subcellularLocation>
        <location evidence="1">Golgi apparatus</location>
    </subcellularLocation>
    <subcellularLocation>
        <location evidence="11">Nucleus</location>
    </subcellularLocation>
</comment>
<feature type="repeat" description="WD" evidence="10">
    <location>
        <begin position="1129"/>
        <end position="1170"/>
    </location>
</feature>
<comment type="subunit">
    <text evidence="11">Associated with the spliceosome.</text>
</comment>
<feature type="compositionally biased region" description="Low complexity" evidence="13">
    <location>
        <begin position="70"/>
        <end position="79"/>
    </location>
</feature>
<feature type="compositionally biased region" description="Low complexity" evidence="13">
    <location>
        <begin position="30"/>
        <end position="47"/>
    </location>
</feature>
<keyword evidence="5" id="KW-0333">Golgi apparatus</keyword>
<feature type="compositionally biased region" description="Basic and acidic residues" evidence="13">
    <location>
        <begin position="60"/>
        <end position="69"/>
    </location>
</feature>
<feature type="compositionally biased region" description="Polar residues" evidence="13">
    <location>
        <begin position="80"/>
        <end position="90"/>
    </location>
</feature>
<feature type="region of interest" description="Disordered" evidence="13">
    <location>
        <begin position="665"/>
        <end position="722"/>
    </location>
</feature>
<feature type="compositionally biased region" description="Basic and acidic residues" evidence="13">
    <location>
        <begin position="574"/>
        <end position="597"/>
    </location>
</feature>
<keyword evidence="2 10" id="KW-0853">WD repeat</keyword>
<reference evidence="16" key="1">
    <citation type="journal article" date="2023" name="Mol. Phylogenet. Evol.">
        <title>Genome-scale phylogeny and comparative genomics of the fungal order Sordariales.</title>
        <authorList>
            <person name="Hensen N."/>
            <person name="Bonometti L."/>
            <person name="Westerberg I."/>
            <person name="Brannstrom I.O."/>
            <person name="Guillou S."/>
            <person name="Cros-Aarteil S."/>
            <person name="Calhoun S."/>
            <person name="Haridas S."/>
            <person name="Kuo A."/>
            <person name="Mondo S."/>
            <person name="Pangilinan J."/>
            <person name="Riley R."/>
            <person name="LaButti K."/>
            <person name="Andreopoulos B."/>
            <person name="Lipzen A."/>
            <person name="Chen C."/>
            <person name="Yan M."/>
            <person name="Daum C."/>
            <person name="Ng V."/>
            <person name="Clum A."/>
            <person name="Steindorff A."/>
            <person name="Ohm R.A."/>
            <person name="Martin F."/>
            <person name="Silar P."/>
            <person name="Natvig D.O."/>
            <person name="Lalanne C."/>
            <person name="Gautier V."/>
            <person name="Ament-Velasquez S.L."/>
            <person name="Kruys A."/>
            <person name="Hutchinson M.I."/>
            <person name="Powell A.J."/>
            <person name="Barry K."/>
            <person name="Miller A.N."/>
            <person name="Grigoriev I.V."/>
            <person name="Debuchy R."/>
            <person name="Gladieux P."/>
            <person name="Hiltunen Thoren M."/>
            <person name="Johannesson H."/>
        </authorList>
    </citation>
    <scope>NUCLEOTIDE SEQUENCE [LARGE SCALE GENOMIC DNA]</scope>
    <source>
        <strain evidence="16">CBS 284.82</strain>
    </source>
</reference>
<evidence type="ECO:0000256" key="10">
    <source>
        <dbReference type="PROSITE-ProRule" id="PRU00221"/>
    </source>
</evidence>
<dbReference type="GO" id="GO:0005794">
    <property type="term" value="C:Golgi apparatus"/>
    <property type="evidence" value="ECO:0007669"/>
    <property type="project" value="UniProtKB-SubCell"/>
</dbReference>
<evidence type="ECO:0000313" key="16">
    <source>
        <dbReference type="Proteomes" id="UP001303115"/>
    </source>
</evidence>
<dbReference type="GO" id="GO:0000974">
    <property type="term" value="C:Prp19 complex"/>
    <property type="evidence" value="ECO:0007669"/>
    <property type="project" value="TreeGrafter"/>
</dbReference>
<feature type="compositionally biased region" description="Basic and acidic residues" evidence="13">
    <location>
        <begin position="192"/>
        <end position="204"/>
    </location>
</feature>
<dbReference type="InterPro" id="IPR022092">
    <property type="entry name" value="TMF_DNA-bd"/>
</dbReference>
<dbReference type="Pfam" id="PF12329">
    <property type="entry name" value="TMF_DNA_bd"/>
    <property type="match status" value="1"/>
</dbReference>
<dbReference type="InterPro" id="IPR001680">
    <property type="entry name" value="WD40_rpt"/>
</dbReference>
<feature type="compositionally biased region" description="Polar residues" evidence="13">
    <location>
        <begin position="966"/>
        <end position="978"/>
    </location>
</feature>
<dbReference type="Gene3D" id="2.130.10.10">
    <property type="entry name" value="YVTN repeat-like/Quinoprotein amine dehydrogenase"/>
    <property type="match status" value="1"/>
</dbReference>
<dbReference type="Proteomes" id="UP001303115">
    <property type="component" value="Unassembled WGS sequence"/>
</dbReference>
<protein>
    <recommendedName>
        <fullName evidence="11">Pre-mRNA-splicing factor PRP46</fullName>
    </recommendedName>
    <alternativeName>
        <fullName evidence="11">Pre-mRNA-processing protein 46</fullName>
    </alternativeName>
</protein>
<feature type="compositionally biased region" description="Polar residues" evidence="13">
    <location>
        <begin position="96"/>
        <end position="109"/>
    </location>
</feature>
<dbReference type="SMART" id="SM00320">
    <property type="entry name" value="WD40"/>
    <property type="match status" value="6"/>
</dbReference>
<feature type="repeat" description="WD" evidence="10">
    <location>
        <begin position="1045"/>
        <end position="1086"/>
    </location>
</feature>
<evidence type="ECO:0000256" key="7">
    <source>
        <dbReference type="ARBA" id="ARBA00023187"/>
    </source>
</evidence>
<dbReference type="GO" id="GO:0000398">
    <property type="term" value="P:mRNA splicing, via spliceosome"/>
    <property type="evidence" value="ECO:0007669"/>
    <property type="project" value="UniProtKB-UniRule"/>
</dbReference>
<evidence type="ECO:0000256" key="4">
    <source>
        <dbReference type="ARBA" id="ARBA00022737"/>
    </source>
</evidence>
<evidence type="ECO:0000256" key="13">
    <source>
        <dbReference type="SAM" id="MobiDB-lite"/>
    </source>
</evidence>
<keyword evidence="4 11" id="KW-0677">Repeat</keyword>
<keyword evidence="11" id="KW-0539">Nucleus</keyword>
<evidence type="ECO:0000256" key="2">
    <source>
        <dbReference type="ARBA" id="ARBA00022574"/>
    </source>
</evidence>
<feature type="coiled-coil region" evidence="12">
    <location>
        <begin position="294"/>
        <end position="431"/>
    </location>
</feature>
<dbReference type="PROSITE" id="PS00678">
    <property type="entry name" value="WD_REPEATS_1"/>
    <property type="match status" value="2"/>
</dbReference>
<dbReference type="Pfam" id="PF12325">
    <property type="entry name" value="TMF_TATA_bd"/>
    <property type="match status" value="1"/>
</dbReference>
<evidence type="ECO:0000256" key="5">
    <source>
        <dbReference type="ARBA" id="ARBA00023034"/>
    </source>
</evidence>
<feature type="repeat" description="WD" evidence="10">
    <location>
        <begin position="1003"/>
        <end position="1044"/>
    </location>
</feature>
<evidence type="ECO:0000256" key="6">
    <source>
        <dbReference type="ARBA" id="ARBA00023054"/>
    </source>
</evidence>
<dbReference type="InterPro" id="IPR045241">
    <property type="entry name" value="Prp46/PLRG1-like"/>
</dbReference>
<feature type="compositionally biased region" description="Low complexity" evidence="13">
    <location>
        <begin position="665"/>
        <end position="674"/>
    </location>
</feature>
<evidence type="ECO:0000259" key="14">
    <source>
        <dbReference type="Pfam" id="PF12325"/>
    </source>
</evidence>
<keyword evidence="6 12" id="KW-0175">Coiled coil</keyword>
<feature type="region of interest" description="Disordered" evidence="13">
    <location>
        <begin position="574"/>
        <end position="628"/>
    </location>
</feature>
<feature type="coiled-coil region" evidence="12">
    <location>
        <begin position="762"/>
        <end position="803"/>
    </location>
</feature>
<comment type="similarity">
    <text evidence="8 11">Belongs to the WD repeat PRL1/PRL2 family.</text>
</comment>
<dbReference type="CDD" id="cd00200">
    <property type="entry name" value="WD40"/>
    <property type="match status" value="1"/>
</dbReference>
<feature type="compositionally biased region" description="Polar residues" evidence="13">
    <location>
        <begin position="616"/>
        <end position="628"/>
    </location>
</feature>
<feature type="domain" description="TATA element modulatory factor 1 TATA binding" evidence="14">
    <location>
        <begin position="749"/>
        <end position="809"/>
    </location>
</feature>
<keyword evidence="16" id="KW-1185">Reference proteome</keyword>
<evidence type="ECO:0000256" key="3">
    <source>
        <dbReference type="ARBA" id="ARBA00022728"/>
    </source>
</evidence>
<dbReference type="InterPro" id="IPR015943">
    <property type="entry name" value="WD40/YVTN_repeat-like_dom_sf"/>
</dbReference>
<dbReference type="GO" id="GO:0071013">
    <property type="term" value="C:catalytic step 2 spliceosome"/>
    <property type="evidence" value="ECO:0007669"/>
    <property type="project" value="TreeGrafter"/>
</dbReference>
<dbReference type="PRINTS" id="PR00320">
    <property type="entry name" value="GPROTEINBRPT"/>
</dbReference>
<feature type="region of interest" description="Disordered" evidence="13">
    <location>
        <begin position="27"/>
        <end position="204"/>
    </location>
</feature>
<dbReference type="PROSITE" id="PS50082">
    <property type="entry name" value="WD_REPEATS_2"/>
    <property type="match status" value="5"/>
</dbReference>
<comment type="caution">
    <text evidence="15">The sequence shown here is derived from an EMBL/GenBank/DDBJ whole genome shotgun (WGS) entry which is preliminary data.</text>
</comment>
<dbReference type="InterPro" id="IPR022091">
    <property type="entry name" value="TMF_TATA-bd"/>
</dbReference>
<dbReference type="Gene3D" id="1.20.5.340">
    <property type="match status" value="1"/>
</dbReference>
<organism evidence="15 16">
    <name type="scientific">Parachaetomium inaequale</name>
    <dbReference type="NCBI Taxonomy" id="2588326"/>
    <lineage>
        <taxon>Eukaryota</taxon>
        <taxon>Fungi</taxon>
        <taxon>Dikarya</taxon>
        <taxon>Ascomycota</taxon>
        <taxon>Pezizomycotina</taxon>
        <taxon>Sordariomycetes</taxon>
        <taxon>Sordariomycetidae</taxon>
        <taxon>Sordariales</taxon>
        <taxon>Chaetomiaceae</taxon>
        <taxon>Parachaetomium</taxon>
    </lineage>
</organism>
<dbReference type="PANTHER" id="PTHR19923:SF0">
    <property type="entry name" value="PLEIOTROPIC REGULATOR 1"/>
    <property type="match status" value="1"/>
</dbReference>
<evidence type="ECO:0000256" key="12">
    <source>
        <dbReference type="SAM" id="Coils"/>
    </source>
</evidence>
<dbReference type="GO" id="GO:0071011">
    <property type="term" value="C:precatalytic spliceosome"/>
    <property type="evidence" value="ECO:0007669"/>
    <property type="project" value="TreeGrafter"/>
</dbReference>
<name>A0AAN6PGQ8_9PEZI</name>
<feature type="repeat" description="WD" evidence="10">
    <location>
        <begin position="1087"/>
        <end position="1128"/>
    </location>
</feature>
<dbReference type="EMBL" id="MU854392">
    <property type="protein sequence ID" value="KAK4039793.1"/>
    <property type="molecule type" value="Genomic_DNA"/>
</dbReference>
<feature type="coiled-coil region" evidence="12">
    <location>
        <begin position="211"/>
        <end position="265"/>
    </location>
</feature>
<keyword evidence="11" id="KW-0507">mRNA processing</keyword>
<dbReference type="Pfam" id="PF00400">
    <property type="entry name" value="WD40"/>
    <property type="match status" value="6"/>
</dbReference>
<evidence type="ECO:0000256" key="8">
    <source>
        <dbReference type="ARBA" id="ARBA00025726"/>
    </source>
</evidence>
<dbReference type="PROSITE" id="PS50294">
    <property type="entry name" value="WD_REPEATS_REGION"/>
    <property type="match status" value="4"/>
</dbReference>
<feature type="region of interest" description="Disordered" evidence="13">
    <location>
        <begin position="916"/>
        <end position="989"/>
    </location>
</feature>
<evidence type="ECO:0000256" key="11">
    <source>
        <dbReference type="RuleBase" id="RU369036"/>
    </source>
</evidence>
<dbReference type="InterPro" id="IPR020472">
    <property type="entry name" value="WD40_PAC1"/>
</dbReference>
<evidence type="ECO:0000313" key="15">
    <source>
        <dbReference type="EMBL" id="KAK4039793.1"/>
    </source>
</evidence>
<evidence type="ECO:0000256" key="1">
    <source>
        <dbReference type="ARBA" id="ARBA00004555"/>
    </source>
</evidence>
<proteinExistence type="inferred from homology"/>
<comment type="function">
    <text evidence="9 11">Involved in pre-mRNA splicing and required for cell cycle progression at G2/M.</text>
</comment>